<dbReference type="EMBL" id="OY731405">
    <property type="protein sequence ID" value="CAJ1972607.1"/>
    <property type="molecule type" value="Genomic_DNA"/>
</dbReference>
<dbReference type="Proteomes" id="UP001189624">
    <property type="component" value="Chromosome 8"/>
</dbReference>
<dbReference type="AlphaFoldDB" id="A0AA86VLL5"/>
<accession>A0AA86VLL5</accession>
<dbReference type="Gramene" id="rna-AYBTSS11_LOCUS24658">
    <property type="protein sequence ID" value="CAJ1972607.1"/>
    <property type="gene ID" value="gene-AYBTSS11_LOCUS24658"/>
</dbReference>
<sequence length="73" mass="8268">MEEIETQPHPNPLYPPSHSYSTVSIVSQMIPSLAEIVTAAKTKKMHDVESFQLLRWKDWIILGYPDLVNATSS</sequence>
<proteinExistence type="predicted"/>
<gene>
    <name evidence="1" type="ORF">AYBTSS11_LOCUS24658</name>
</gene>
<evidence type="ECO:0000313" key="1">
    <source>
        <dbReference type="EMBL" id="CAJ1972607.1"/>
    </source>
</evidence>
<reference evidence="1" key="1">
    <citation type="submission" date="2023-10" db="EMBL/GenBank/DDBJ databases">
        <authorList>
            <person name="Domelevo Entfellner J.-B."/>
        </authorList>
    </citation>
    <scope>NUCLEOTIDE SEQUENCE</scope>
</reference>
<name>A0AA86VLL5_9FABA</name>
<evidence type="ECO:0000313" key="2">
    <source>
        <dbReference type="Proteomes" id="UP001189624"/>
    </source>
</evidence>
<protein>
    <submittedName>
        <fullName evidence="1">Uncharacterized protein</fullName>
    </submittedName>
</protein>
<organism evidence="1 2">
    <name type="scientific">Sphenostylis stenocarpa</name>
    <dbReference type="NCBI Taxonomy" id="92480"/>
    <lineage>
        <taxon>Eukaryota</taxon>
        <taxon>Viridiplantae</taxon>
        <taxon>Streptophyta</taxon>
        <taxon>Embryophyta</taxon>
        <taxon>Tracheophyta</taxon>
        <taxon>Spermatophyta</taxon>
        <taxon>Magnoliopsida</taxon>
        <taxon>eudicotyledons</taxon>
        <taxon>Gunneridae</taxon>
        <taxon>Pentapetalae</taxon>
        <taxon>rosids</taxon>
        <taxon>fabids</taxon>
        <taxon>Fabales</taxon>
        <taxon>Fabaceae</taxon>
        <taxon>Papilionoideae</taxon>
        <taxon>50 kb inversion clade</taxon>
        <taxon>NPAAA clade</taxon>
        <taxon>indigoferoid/millettioid clade</taxon>
        <taxon>Phaseoleae</taxon>
        <taxon>Sphenostylis</taxon>
    </lineage>
</organism>
<keyword evidence="2" id="KW-1185">Reference proteome</keyword>